<organism evidence="1 2">
    <name type="scientific">Streptomyces himalayensis subsp. himalayensis</name>
    <dbReference type="NCBI Taxonomy" id="2756131"/>
    <lineage>
        <taxon>Bacteria</taxon>
        <taxon>Bacillati</taxon>
        <taxon>Actinomycetota</taxon>
        <taxon>Actinomycetes</taxon>
        <taxon>Kitasatosporales</taxon>
        <taxon>Streptomycetaceae</taxon>
        <taxon>Streptomyces</taxon>
        <taxon>Streptomyces himalayensis</taxon>
    </lineage>
</organism>
<evidence type="ECO:0000313" key="2">
    <source>
        <dbReference type="Proteomes" id="UP000545761"/>
    </source>
</evidence>
<protein>
    <submittedName>
        <fullName evidence="1">Uncharacterized protein</fullName>
    </submittedName>
</protein>
<evidence type="ECO:0000313" key="1">
    <source>
        <dbReference type="EMBL" id="MBA2947450.1"/>
    </source>
</evidence>
<dbReference type="EMBL" id="JACEHE010000009">
    <property type="protein sequence ID" value="MBA2947450.1"/>
    <property type="molecule type" value="Genomic_DNA"/>
</dbReference>
<gene>
    <name evidence="1" type="ORF">H1D24_16975</name>
</gene>
<dbReference type="AlphaFoldDB" id="A0A7W0I9K5"/>
<proteinExistence type="predicted"/>
<accession>A0A7W0I9K5</accession>
<dbReference type="Proteomes" id="UP000545761">
    <property type="component" value="Unassembled WGS sequence"/>
</dbReference>
<comment type="caution">
    <text evidence="1">The sequence shown here is derived from an EMBL/GenBank/DDBJ whole genome shotgun (WGS) entry which is preliminary data.</text>
</comment>
<sequence length="122" mass="13162">MLGGVLIAESLRVGSELNGFPLQVTRVRRIGVGSATAGQPGEWTLLDFQAPEADAERLAAALAGCLEPTGGWYVNYNTTAEAFVVFADRVFRYPRGDAAARSEVQAYARSVGVPEEQLDWED</sequence>
<dbReference type="RefSeq" id="WP_181658413.1">
    <property type="nucleotide sequence ID" value="NZ_JACEHE010000009.1"/>
</dbReference>
<reference evidence="1 2" key="1">
    <citation type="submission" date="2020-07" db="EMBL/GenBank/DDBJ databases">
        <title>Streptomyces isolated from Indian soil.</title>
        <authorList>
            <person name="Mandal S."/>
            <person name="Maiti P.K."/>
        </authorList>
    </citation>
    <scope>NUCLEOTIDE SEQUENCE [LARGE SCALE GENOMIC DNA]</scope>
    <source>
        <strain evidence="1 2">PSKA28</strain>
    </source>
</reference>
<name>A0A7W0I9K5_9ACTN</name>